<dbReference type="OrthoDB" id="2688364at2759"/>
<dbReference type="PROSITE" id="PS50181">
    <property type="entry name" value="FBOX"/>
    <property type="match status" value="1"/>
</dbReference>
<dbReference type="SUPFAM" id="SSF81383">
    <property type="entry name" value="F-box domain"/>
    <property type="match status" value="1"/>
</dbReference>
<evidence type="ECO:0000313" key="3">
    <source>
        <dbReference type="EMBL" id="KDR67689.1"/>
    </source>
</evidence>
<dbReference type="Pfam" id="PF00646">
    <property type="entry name" value="F-box"/>
    <property type="match status" value="1"/>
</dbReference>
<evidence type="ECO:0000259" key="2">
    <source>
        <dbReference type="PROSITE" id="PS50181"/>
    </source>
</evidence>
<organism evidence="3 4">
    <name type="scientific">Galerina marginata (strain CBS 339.88)</name>
    <dbReference type="NCBI Taxonomy" id="685588"/>
    <lineage>
        <taxon>Eukaryota</taxon>
        <taxon>Fungi</taxon>
        <taxon>Dikarya</taxon>
        <taxon>Basidiomycota</taxon>
        <taxon>Agaricomycotina</taxon>
        <taxon>Agaricomycetes</taxon>
        <taxon>Agaricomycetidae</taxon>
        <taxon>Agaricales</taxon>
        <taxon>Agaricineae</taxon>
        <taxon>Strophariaceae</taxon>
        <taxon>Galerina</taxon>
    </lineage>
</organism>
<reference evidence="4" key="1">
    <citation type="journal article" date="2014" name="Proc. Natl. Acad. Sci. U.S.A.">
        <title>Extensive sampling of basidiomycete genomes demonstrates inadequacy of the white-rot/brown-rot paradigm for wood decay fungi.</title>
        <authorList>
            <person name="Riley R."/>
            <person name="Salamov A.A."/>
            <person name="Brown D.W."/>
            <person name="Nagy L.G."/>
            <person name="Floudas D."/>
            <person name="Held B.W."/>
            <person name="Levasseur A."/>
            <person name="Lombard V."/>
            <person name="Morin E."/>
            <person name="Otillar R."/>
            <person name="Lindquist E.A."/>
            <person name="Sun H."/>
            <person name="LaButti K.M."/>
            <person name="Schmutz J."/>
            <person name="Jabbour D."/>
            <person name="Luo H."/>
            <person name="Baker S.E."/>
            <person name="Pisabarro A.G."/>
            <person name="Walton J.D."/>
            <person name="Blanchette R.A."/>
            <person name="Henrissat B."/>
            <person name="Martin F."/>
            <person name="Cullen D."/>
            <person name="Hibbett D.S."/>
            <person name="Grigoriev I.V."/>
        </authorList>
    </citation>
    <scope>NUCLEOTIDE SEQUENCE [LARGE SCALE GENOMIC DNA]</scope>
    <source>
        <strain evidence="4">CBS 339.88</strain>
    </source>
</reference>
<feature type="compositionally biased region" description="Polar residues" evidence="1">
    <location>
        <begin position="472"/>
        <end position="489"/>
    </location>
</feature>
<dbReference type="AlphaFoldDB" id="A0A067SIX9"/>
<evidence type="ECO:0000313" key="4">
    <source>
        <dbReference type="Proteomes" id="UP000027222"/>
    </source>
</evidence>
<dbReference type="InterPro" id="IPR011041">
    <property type="entry name" value="Quinoprot_gluc/sorb_DH_b-prop"/>
</dbReference>
<dbReference type="HOGENOM" id="CLU_449795_0_0_1"/>
<feature type="domain" description="F-box" evidence="2">
    <location>
        <begin position="3"/>
        <end position="49"/>
    </location>
</feature>
<name>A0A067SIX9_GALM3</name>
<dbReference type="EMBL" id="KL142413">
    <property type="protein sequence ID" value="KDR67689.1"/>
    <property type="molecule type" value="Genomic_DNA"/>
</dbReference>
<protein>
    <recommendedName>
        <fullName evidence="2">F-box domain-containing protein</fullName>
    </recommendedName>
</protein>
<evidence type="ECO:0000256" key="1">
    <source>
        <dbReference type="SAM" id="MobiDB-lite"/>
    </source>
</evidence>
<dbReference type="InterPro" id="IPR001810">
    <property type="entry name" value="F-box_dom"/>
</dbReference>
<dbReference type="InterPro" id="IPR036047">
    <property type="entry name" value="F-box-like_dom_sf"/>
</dbReference>
<dbReference type="Gene3D" id="1.20.1280.50">
    <property type="match status" value="1"/>
</dbReference>
<proteinExistence type="predicted"/>
<dbReference type="SMART" id="SM00256">
    <property type="entry name" value="FBOX"/>
    <property type="match status" value="1"/>
</dbReference>
<feature type="region of interest" description="Disordered" evidence="1">
    <location>
        <begin position="459"/>
        <end position="495"/>
    </location>
</feature>
<keyword evidence="4" id="KW-1185">Reference proteome</keyword>
<dbReference type="CDD" id="cd09917">
    <property type="entry name" value="F-box_SF"/>
    <property type="match status" value="1"/>
</dbReference>
<sequence length="607" mass="69811">MSPLDLTHLPFDIHTVIFTFLQPMDILAVGQTSKILRYTCSVLSVWKEALQRTMFTNSIFSPTFDRASELSDPMTLQELQHASTAPTRMLRLLEGRQQKKSYRNRQIRPLYEVVIPLYPSDSEGIETDIRKVFLVPGGRFVVATSDARLMVIDLERFFDSSGSDPGEYMVFRPFRPDVNQIQVGQAPHGRLRIVVSENTNVTSVYNFTVFEYDPSIHELSVLRTVLLQTVLRNRRIISCLSGNIFVFLSRTLPQIFVWDFVRDQFVTWEFERRRFKDITIASKKIILAHDSAVVIWDIPDHLFSHSIPVLSNQASSNAPIVRVTHITHLPSHALSTVTGTTLFPDLEYLPSYICGIDNWYTGSGLDRPLVFDIWEYSERTPFKDVAFWQQVCLPNYASDSETNGESAGQQRHTDFVGCYSLMDSSEMVEQRYRWSDGRIFMSWFYRGLLFSLVTSGPGSSPSLQRQPPIKSIPSSTDDPSEQMSPPSSVQHDKISTKAVNIANRSTDLSSKEFCFDPSYGRLCRPMSDGTSLLIQDFLPLPQSVSEKHYTRRRMLLDAVDLDWEWQESRMRPSRSNQETDLFEDVTDDERFYDRMKDDAYDFTSEPR</sequence>
<accession>A0A067SIX9</accession>
<dbReference type="SUPFAM" id="SSF50952">
    <property type="entry name" value="Soluble quinoprotein glucose dehydrogenase"/>
    <property type="match status" value="1"/>
</dbReference>
<dbReference type="Proteomes" id="UP000027222">
    <property type="component" value="Unassembled WGS sequence"/>
</dbReference>
<gene>
    <name evidence="3" type="ORF">GALMADRAFT_161479</name>
</gene>